<dbReference type="RefSeq" id="WP_200353989.1">
    <property type="nucleotide sequence ID" value="NZ_JAENIL010000004.1"/>
</dbReference>
<evidence type="ECO:0000256" key="7">
    <source>
        <dbReference type="ARBA" id="ARBA00023136"/>
    </source>
</evidence>
<keyword evidence="15" id="KW-1185">Reference proteome</keyword>
<dbReference type="InterPro" id="IPR036942">
    <property type="entry name" value="Beta-barrel_TonB_sf"/>
</dbReference>
<evidence type="ECO:0000256" key="9">
    <source>
        <dbReference type="ARBA" id="ARBA00023237"/>
    </source>
</evidence>
<comment type="similarity">
    <text evidence="10 11">Belongs to the TonB-dependent receptor family.</text>
</comment>
<protein>
    <submittedName>
        <fullName evidence="14">TonB-dependent receptor</fullName>
    </submittedName>
</protein>
<keyword evidence="2 10" id="KW-0813">Transport</keyword>
<dbReference type="GO" id="GO:0015344">
    <property type="term" value="F:siderophore uptake transmembrane transporter activity"/>
    <property type="evidence" value="ECO:0007669"/>
    <property type="project" value="TreeGrafter"/>
</dbReference>
<keyword evidence="5" id="KW-0732">Signal</keyword>
<evidence type="ECO:0000259" key="12">
    <source>
        <dbReference type="Pfam" id="PF00593"/>
    </source>
</evidence>
<dbReference type="PANTHER" id="PTHR30069:SF29">
    <property type="entry name" value="HEMOGLOBIN AND HEMOGLOBIN-HAPTOGLOBIN-BINDING PROTEIN 1-RELATED"/>
    <property type="match status" value="1"/>
</dbReference>
<evidence type="ECO:0000259" key="13">
    <source>
        <dbReference type="Pfam" id="PF07715"/>
    </source>
</evidence>
<keyword evidence="4 10" id="KW-0812">Transmembrane</keyword>
<evidence type="ECO:0000256" key="2">
    <source>
        <dbReference type="ARBA" id="ARBA00022448"/>
    </source>
</evidence>
<dbReference type="InterPro" id="IPR012910">
    <property type="entry name" value="Plug_dom"/>
</dbReference>
<dbReference type="PROSITE" id="PS52016">
    <property type="entry name" value="TONB_DEPENDENT_REC_3"/>
    <property type="match status" value="1"/>
</dbReference>
<gene>
    <name evidence="14" type="ORF">JIN87_02770</name>
</gene>
<evidence type="ECO:0000313" key="15">
    <source>
        <dbReference type="Proteomes" id="UP000617628"/>
    </source>
</evidence>
<dbReference type="InterPro" id="IPR037066">
    <property type="entry name" value="Plug_dom_sf"/>
</dbReference>
<evidence type="ECO:0000256" key="5">
    <source>
        <dbReference type="ARBA" id="ARBA00022729"/>
    </source>
</evidence>
<dbReference type="AlphaFoldDB" id="A0A934RWN6"/>
<dbReference type="Pfam" id="PF07715">
    <property type="entry name" value="Plug"/>
    <property type="match status" value="1"/>
</dbReference>
<accession>A0A934RWN6</accession>
<dbReference type="GO" id="GO:0009279">
    <property type="term" value="C:cell outer membrane"/>
    <property type="evidence" value="ECO:0007669"/>
    <property type="project" value="UniProtKB-SubCell"/>
</dbReference>
<keyword evidence="8 14" id="KW-0675">Receptor</keyword>
<name>A0A934RWN6_9BACT</name>
<dbReference type="SUPFAM" id="SSF56935">
    <property type="entry name" value="Porins"/>
    <property type="match status" value="1"/>
</dbReference>
<evidence type="ECO:0000256" key="8">
    <source>
        <dbReference type="ARBA" id="ARBA00023170"/>
    </source>
</evidence>
<keyword evidence="9 10" id="KW-0998">Cell outer membrane</keyword>
<keyword evidence="6 11" id="KW-0798">TonB box</keyword>
<feature type="domain" description="TonB-dependent receptor-like beta-barrel" evidence="12">
    <location>
        <begin position="280"/>
        <end position="475"/>
    </location>
</feature>
<dbReference type="PANTHER" id="PTHR30069">
    <property type="entry name" value="TONB-DEPENDENT OUTER MEMBRANE RECEPTOR"/>
    <property type="match status" value="1"/>
</dbReference>
<proteinExistence type="inferred from homology"/>
<dbReference type="Gene3D" id="2.40.170.20">
    <property type="entry name" value="TonB-dependent receptor, beta-barrel domain"/>
    <property type="match status" value="1"/>
</dbReference>
<dbReference type="InterPro" id="IPR039426">
    <property type="entry name" value="TonB-dep_rcpt-like"/>
</dbReference>
<evidence type="ECO:0000256" key="6">
    <source>
        <dbReference type="ARBA" id="ARBA00023077"/>
    </source>
</evidence>
<keyword evidence="3 10" id="KW-1134">Transmembrane beta strand</keyword>
<dbReference type="InterPro" id="IPR000531">
    <property type="entry name" value="Beta-barrel_TonB"/>
</dbReference>
<evidence type="ECO:0000313" key="14">
    <source>
        <dbReference type="EMBL" id="MBK1875772.1"/>
    </source>
</evidence>
<evidence type="ECO:0000256" key="11">
    <source>
        <dbReference type="RuleBase" id="RU003357"/>
    </source>
</evidence>
<reference evidence="14" key="1">
    <citation type="submission" date="2021-01" db="EMBL/GenBank/DDBJ databases">
        <title>Modified the classification status of verrucomicrobia.</title>
        <authorList>
            <person name="Feng X."/>
        </authorList>
    </citation>
    <scope>NUCLEOTIDE SEQUENCE</scope>
    <source>
        <strain evidence="14">KCTC 13126</strain>
    </source>
</reference>
<comment type="subcellular location">
    <subcellularLocation>
        <location evidence="1 10">Cell outer membrane</location>
        <topology evidence="1 10">Multi-pass membrane protein</topology>
    </subcellularLocation>
</comment>
<evidence type="ECO:0000256" key="10">
    <source>
        <dbReference type="PROSITE-ProRule" id="PRU01360"/>
    </source>
</evidence>
<dbReference type="EMBL" id="JAENIL010000004">
    <property type="protein sequence ID" value="MBK1875772.1"/>
    <property type="molecule type" value="Genomic_DNA"/>
</dbReference>
<organism evidence="14 15">
    <name type="scientific">Pelagicoccus mobilis</name>
    <dbReference type="NCBI Taxonomy" id="415221"/>
    <lineage>
        <taxon>Bacteria</taxon>
        <taxon>Pseudomonadati</taxon>
        <taxon>Verrucomicrobiota</taxon>
        <taxon>Opitutia</taxon>
        <taxon>Puniceicoccales</taxon>
        <taxon>Pelagicoccaceae</taxon>
        <taxon>Pelagicoccus</taxon>
    </lineage>
</organism>
<dbReference type="Gene3D" id="2.170.130.10">
    <property type="entry name" value="TonB-dependent receptor, plug domain"/>
    <property type="match status" value="1"/>
</dbReference>
<comment type="caution">
    <text evidence="14">The sequence shown here is derived from an EMBL/GenBank/DDBJ whole genome shotgun (WGS) entry which is preliminary data.</text>
</comment>
<evidence type="ECO:0000256" key="3">
    <source>
        <dbReference type="ARBA" id="ARBA00022452"/>
    </source>
</evidence>
<dbReference type="GO" id="GO:0044718">
    <property type="term" value="P:siderophore transmembrane transport"/>
    <property type="evidence" value="ECO:0007669"/>
    <property type="project" value="TreeGrafter"/>
</dbReference>
<feature type="domain" description="TonB-dependent receptor plug" evidence="13">
    <location>
        <begin position="68"/>
        <end position="172"/>
    </location>
</feature>
<keyword evidence="7 10" id="KW-0472">Membrane</keyword>
<evidence type="ECO:0000256" key="4">
    <source>
        <dbReference type="ARBA" id="ARBA00022692"/>
    </source>
</evidence>
<dbReference type="Pfam" id="PF00593">
    <property type="entry name" value="TonB_dep_Rec_b-barrel"/>
    <property type="match status" value="2"/>
</dbReference>
<evidence type="ECO:0000256" key="1">
    <source>
        <dbReference type="ARBA" id="ARBA00004571"/>
    </source>
</evidence>
<sequence length="848" mass="93325">MKHSIGFFLAMSLAAEFSTGTEVTTFGQSIEKAPNSMDSRIAADASETDKTYELDPFVVSASRHYEAQLEAPASVSVLQSEDLLRDGVPSVVTSLRSLRGVDIHQVGVGNNLVAVRGFKNAFSSYTYTMVDQRDSYNPGLGLVYYPRLPIDVLDIERIEVVRGPGSALYGPGVEQGIIHFITKDPFEHPGTSISLGFGTQSTAQSSFRNAGVLNDKFGYKLTGSYMEGTDWELEESNPHDAQILQAIVPEIRGLDGEVSRVLNGRDYGVYSFNLAGQLQYRPDEDTRVTAHADYARTKNILNASLGEIQVDGSELITGQIKYAKGAFFAQAYGVQSYVNGTNWFYRAGSDMHERSSEINLQAQYKMEAAHKEGEPLIFGIDYKRTNPRTKGTVTGRFENDDRFNGIGAYLHGGLKFRKVLEIKASGRLDYIDVTDETVLSPRLALLYKATPERRFRLTYNRALSRPIASDFFGDLKVQATDFFNVRFLGGSDALTFSNPLATTSFVGPGKDTGIGISTTRAYSALLSAVSDYLYPDNSHALQALLLSKTSQLTGFTKGVMLFPSNENEPPRFVDVPLESQQLSSPITETLEIGFNGTIAENVSVAVDAYYCKKKDFVFAHTLTPFVAISGSDLAAELERSIHAGFTDEELLTYGIDVDTLANAFSQTAPSFDGVIGIVEPEQNHDPTTPPEVVLAQLNAGTLDYFGAECSIEAHLSESWTAYANYTWVSDNFFDQKDLGLLGTGFELSMNSPEQKFNLGLSYRNSKGLTLSCDLRHVGEFRVSDGIHYNGLVDSYTLTDLGFNYLFSGSARGLSLAVTAQNVFDHDHREYIGFPKIGRRITSRLSYRF</sequence>
<dbReference type="Proteomes" id="UP000617628">
    <property type="component" value="Unassembled WGS sequence"/>
</dbReference>
<feature type="domain" description="TonB-dependent receptor-like beta-barrel" evidence="12">
    <location>
        <begin position="586"/>
        <end position="822"/>
    </location>
</feature>